<organism evidence="1 2">
    <name type="scientific">Babjeviella inositovora NRRL Y-12698</name>
    <dbReference type="NCBI Taxonomy" id="984486"/>
    <lineage>
        <taxon>Eukaryota</taxon>
        <taxon>Fungi</taxon>
        <taxon>Dikarya</taxon>
        <taxon>Ascomycota</taxon>
        <taxon>Saccharomycotina</taxon>
        <taxon>Pichiomycetes</taxon>
        <taxon>Serinales incertae sedis</taxon>
        <taxon>Babjeviella</taxon>
    </lineage>
</organism>
<dbReference type="RefSeq" id="XP_018987174.1">
    <property type="nucleotide sequence ID" value="XM_019126852.1"/>
</dbReference>
<dbReference type="GeneID" id="30144706"/>
<name>A0A1E3QVZ6_9ASCO</name>
<evidence type="ECO:0000313" key="1">
    <source>
        <dbReference type="EMBL" id="ODQ81846.1"/>
    </source>
</evidence>
<reference evidence="2" key="1">
    <citation type="submission" date="2016-05" db="EMBL/GenBank/DDBJ databases">
        <title>Comparative genomics of biotechnologically important yeasts.</title>
        <authorList>
            <consortium name="DOE Joint Genome Institute"/>
            <person name="Riley R."/>
            <person name="Haridas S."/>
            <person name="Wolfe K.H."/>
            <person name="Lopes M.R."/>
            <person name="Hittinger C.T."/>
            <person name="Goker M."/>
            <person name="Salamov A."/>
            <person name="Wisecaver J."/>
            <person name="Long T.M."/>
            <person name="Aerts A.L."/>
            <person name="Barry K."/>
            <person name="Choi C."/>
            <person name="Clum A."/>
            <person name="Coughlan A.Y."/>
            <person name="Deshpande S."/>
            <person name="Douglass A.P."/>
            <person name="Hanson S.J."/>
            <person name="Klenk H.-P."/>
            <person name="Labutti K."/>
            <person name="Lapidus A."/>
            <person name="Lindquist E."/>
            <person name="Lipzen A."/>
            <person name="Meier-Kolthoff J.P."/>
            <person name="Ohm R.A."/>
            <person name="Otillar R.P."/>
            <person name="Pangilinan J."/>
            <person name="Peng Y."/>
            <person name="Rokas A."/>
            <person name="Rosa C.A."/>
            <person name="Scheuner C."/>
            <person name="Sibirny A.A."/>
            <person name="Slot J.C."/>
            <person name="Stielow J.B."/>
            <person name="Sun H."/>
            <person name="Kurtzman C.P."/>
            <person name="Blackwell M."/>
            <person name="Grigoriev I.V."/>
            <person name="Jeffries T.W."/>
        </authorList>
    </citation>
    <scope>NUCLEOTIDE SEQUENCE [LARGE SCALE GENOMIC DNA]</scope>
    <source>
        <strain evidence="2">NRRL Y-12698</strain>
    </source>
</reference>
<dbReference type="EMBL" id="KV454427">
    <property type="protein sequence ID" value="ODQ81846.1"/>
    <property type="molecule type" value="Genomic_DNA"/>
</dbReference>
<accession>A0A1E3QVZ6</accession>
<protein>
    <submittedName>
        <fullName evidence="1">Uncharacterized protein</fullName>
    </submittedName>
</protein>
<sequence>MSIRVAASIIHNLRRHKLKDRVQFNTFYRQVKAIGTTKFYIMDGRYRSLLLYNTHPFFYSSRERQLSAPRSRP</sequence>
<dbReference type="Proteomes" id="UP000094336">
    <property type="component" value="Unassembled WGS sequence"/>
</dbReference>
<gene>
    <name evidence="1" type="ORF">BABINDRAFT_112299</name>
</gene>
<dbReference type="AlphaFoldDB" id="A0A1E3QVZ6"/>
<evidence type="ECO:0000313" key="2">
    <source>
        <dbReference type="Proteomes" id="UP000094336"/>
    </source>
</evidence>
<keyword evidence="2" id="KW-1185">Reference proteome</keyword>
<proteinExistence type="predicted"/>